<feature type="domain" description="N-acetyltransferase" evidence="3">
    <location>
        <begin position="4"/>
        <end position="167"/>
    </location>
</feature>
<dbReference type="Proteomes" id="UP000694308">
    <property type="component" value="Unassembled WGS sequence"/>
</dbReference>
<dbReference type="InterPro" id="IPR050680">
    <property type="entry name" value="YpeA/RimI_acetyltransf"/>
</dbReference>
<dbReference type="EMBL" id="JAEEGC010000137">
    <property type="protein sequence ID" value="MBV7275885.1"/>
    <property type="molecule type" value="Genomic_DNA"/>
</dbReference>
<keyword evidence="5" id="KW-1185">Reference proteome</keyword>
<dbReference type="PANTHER" id="PTHR43420:SF46">
    <property type="entry name" value="ACETYLTRANSFERASE"/>
    <property type="match status" value="1"/>
</dbReference>
<keyword evidence="2" id="KW-0012">Acyltransferase</keyword>
<protein>
    <submittedName>
        <fullName evidence="4">GNAT family N-acetyltransferase</fullName>
    </submittedName>
</protein>
<evidence type="ECO:0000256" key="2">
    <source>
        <dbReference type="ARBA" id="ARBA00023315"/>
    </source>
</evidence>
<gene>
    <name evidence="4" type="ORF">I6U48_23600</name>
</gene>
<dbReference type="CDD" id="cd04301">
    <property type="entry name" value="NAT_SF"/>
    <property type="match status" value="1"/>
</dbReference>
<dbReference type="PROSITE" id="PS51186">
    <property type="entry name" value="GNAT"/>
    <property type="match status" value="1"/>
</dbReference>
<evidence type="ECO:0000313" key="4">
    <source>
        <dbReference type="EMBL" id="MBV7275885.1"/>
    </source>
</evidence>
<dbReference type="InterPro" id="IPR000182">
    <property type="entry name" value="GNAT_dom"/>
</dbReference>
<dbReference type="RefSeq" id="WP_218322926.1">
    <property type="nucleotide sequence ID" value="NZ_JAEEGC010000137.1"/>
</dbReference>
<dbReference type="AlphaFoldDB" id="A0A949WT41"/>
<keyword evidence="1" id="KW-0808">Transferase</keyword>
<name>A0A949WT41_9CLOT</name>
<accession>A0A949WT41</accession>
<reference evidence="4" key="1">
    <citation type="submission" date="2020-12" db="EMBL/GenBank/DDBJ databases">
        <title>Clostridium thailandense sp. nov., a novel acetogenic bacterium isolated from peat land soil in Thailand.</title>
        <authorList>
            <person name="Chaikitkaew S."/>
            <person name="Birkeland N.K."/>
        </authorList>
    </citation>
    <scope>NUCLEOTIDE SEQUENCE</scope>
    <source>
        <strain evidence="4">PL3</strain>
    </source>
</reference>
<dbReference type="GO" id="GO:0016747">
    <property type="term" value="F:acyltransferase activity, transferring groups other than amino-acyl groups"/>
    <property type="evidence" value="ECO:0007669"/>
    <property type="project" value="InterPro"/>
</dbReference>
<proteinExistence type="predicted"/>
<dbReference type="Pfam" id="PF00583">
    <property type="entry name" value="Acetyltransf_1"/>
    <property type="match status" value="1"/>
</dbReference>
<evidence type="ECO:0000313" key="5">
    <source>
        <dbReference type="Proteomes" id="UP000694308"/>
    </source>
</evidence>
<evidence type="ECO:0000256" key="1">
    <source>
        <dbReference type="ARBA" id="ARBA00022679"/>
    </source>
</evidence>
<organism evidence="4 5">
    <name type="scientific">Clostridium thailandense</name>
    <dbReference type="NCBI Taxonomy" id="2794346"/>
    <lineage>
        <taxon>Bacteria</taxon>
        <taxon>Bacillati</taxon>
        <taxon>Bacillota</taxon>
        <taxon>Clostridia</taxon>
        <taxon>Eubacteriales</taxon>
        <taxon>Clostridiaceae</taxon>
        <taxon>Clostridium</taxon>
    </lineage>
</organism>
<comment type="caution">
    <text evidence="4">The sequence shown here is derived from an EMBL/GenBank/DDBJ whole genome shotgun (WGS) entry which is preliminary data.</text>
</comment>
<dbReference type="PANTHER" id="PTHR43420">
    <property type="entry name" value="ACETYLTRANSFERASE"/>
    <property type="match status" value="1"/>
</dbReference>
<sequence length="167" mass="19615">MKKIKFNVAEEKDLQEIFSIFSAAIEEMNKHNIPQWDEVYPDKYILQNDIKKKQLYIGKIDSEIVCVYVLNSDCDEQYINGNWEYPNAIYSVIHRMCVNPKFQNQGIGALTLNHIEEKLKSAGVETIRLDAFSLNPFALKMYYKQGYIKVGEANWRKGKFYLMEKKL</sequence>
<evidence type="ECO:0000259" key="3">
    <source>
        <dbReference type="PROSITE" id="PS51186"/>
    </source>
</evidence>